<evidence type="ECO:0000313" key="3">
    <source>
        <dbReference type="Proteomes" id="UP000006820"/>
    </source>
</evidence>
<dbReference type="STRING" id="247156.NFA_39650"/>
<dbReference type="HOGENOM" id="CLU_1213792_0_0_11"/>
<dbReference type="Proteomes" id="UP000006820">
    <property type="component" value="Chromosome"/>
</dbReference>
<evidence type="ECO:0000256" key="1">
    <source>
        <dbReference type="SAM" id="Phobius"/>
    </source>
</evidence>
<accession>Q5YSM8</accession>
<feature type="transmembrane region" description="Helical" evidence="1">
    <location>
        <begin position="39"/>
        <end position="60"/>
    </location>
</feature>
<sequence length="228" mass="24998">MMRTGTGMAEPELTDAEKRKLRRMMAAPAPSFLDRAKPFLAGAATTIVVISGVYFGWVNLRQADESNQISIQGNQGNVTFEAVFSGPDKDEPGKQKIQNDGKLTDNMLRTQPSYIRLTVKNSGPQKVSIEDIGLQLGGGRMAWATELAEKTPIHGCNPKDDWDNILCEGLFRKEIDGPGAFTFDFPIFPHVDELLQNGGAEPDGIKFTVKTLGAGRDEIEVLTKFRIA</sequence>
<proteinExistence type="predicted"/>
<organism evidence="2 3">
    <name type="scientific">Nocardia farcinica (strain IFM 10152)</name>
    <dbReference type="NCBI Taxonomy" id="247156"/>
    <lineage>
        <taxon>Bacteria</taxon>
        <taxon>Bacillati</taxon>
        <taxon>Actinomycetota</taxon>
        <taxon>Actinomycetes</taxon>
        <taxon>Mycobacteriales</taxon>
        <taxon>Nocardiaceae</taxon>
        <taxon>Nocardia</taxon>
    </lineage>
</organism>
<keyword evidence="1" id="KW-0472">Membrane</keyword>
<keyword evidence="1" id="KW-0812">Transmembrane</keyword>
<evidence type="ECO:0000313" key="2">
    <source>
        <dbReference type="EMBL" id="BAD58813.1"/>
    </source>
</evidence>
<gene>
    <name evidence="2" type="ordered locus">NFA_39650</name>
</gene>
<dbReference type="KEGG" id="nfa:NFA_39650"/>
<protein>
    <submittedName>
        <fullName evidence="2">Uncharacterized protein</fullName>
    </submittedName>
</protein>
<dbReference type="AlphaFoldDB" id="Q5YSM8"/>
<name>Q5YSM8_NOCFA</name>
<dbReference type="EMBL" id="AP006618">
    <property type="protein sequence ID" value="BAD58813.1"/>
    <property type="molecule type" value="Genomic_DNA"/>
</dbReference>
<reference evidence="2 3" key="1">
    <citation type="journal article" date="2004" name="Proc. Natl. Acad. Sci. U.S.A.">
        <title>The complete genomic sequence of Nocardia farcinica IFM 10152.</title>
        <authorList>
            <person name="Ishikawa J."/>
            <person name="Yamashita A."/>
            <person name="Mikami Y."/>
            <person name="Hoshino Y."/>
            <person name="Kurita H."/>
            <person name="Hotta K."/>
            <person name="Shiba T."/>
            <person name="Hattori M."/>
        </authorList>
    </citation>
    <scope>NUCLEOTIDE SEQUENCE [LARGE SCALE GENOMIC DNA]</scope>
    <source>
        <strain evidence="2 3">IFM 10152</strain>
    </source>
</reference>
<keyword evidence="3" id="KW-1185">Reference proteome</keyword>
<keyword evidence="1" id="KW-1133">Transmembrane helix</keyword>